<evidence type="ECO:0000313" key="5">
    <source>
        <dbReference type="EMBL" id="ADP83869.1"/>
    </source>
</evidence>
<dbReference type="GO" id="GO:0004016">
    <property type="term" value="F:adenylate cyclase activity"/>
    <property type="evidence" value="ECO:0007669"/>
    <property type="project" value="TreeGrafter"/>
</dbReference>
<dbReference type="Gene3D" id="1.10.10.10">
    <property type="entry name" value="Winged helix-like DNA-binding domain superfamily/Winged helix DNA-binding domain"/>
    <property type="match status" value="1"/>
</dbReference>
<feature type="domain" description="HTH luxR-type" evidence="4">
    <location>
        <begin position="981"/>
        <end position="1038"/>
    </location>
</feature>
<dbReference type="InterPro" id="IPR041664">
    <property type="entry name" value="AAA_16"/>
</dbReference>
<dbReference type="GO" id="GO:0005524">
    <property type="term" value="F:ATP binding"/>
    <property type="evidence" value="ECO:0007669"/>
    <property type="project" value="UniProtKB-KW"/>
</dbReference>
<dbReference type="InterPro" id="IPR016032">
    <property type="entry name" value="Sig_transdc_resp-reg_C-effctor"/>
</dbReference>
<dbReference type="AlphaFoldDB" id="E3IYC4"/>
<dbReference type="InterPro" id="IPR027417">
    <property type="entry name" value="P-loop_NTPase"/>
</dbReference>
<dbReference type="SUPFAM" id="SSF48452">
    <property type="entry name" value="TPR-like"/>
    <property type="match status" value="2"/>
</dbReference>
<evidence type="ECO:0000256" key="2">
    <source>
        <dbReference type="ARBA" id="ARBA00022840"/>
    </source>
</evidence>
<dbReference type="Pfam" id="PF13191">
    <property type="entry name" value="AAA_16"/>
    <property type="match status" value="1"/>
</dbReference>
<dbReference type="InterPro" id="IPR000792">
    <property type="entry name" value="Tscrpt_reg_LuxR_C"/>
</dbReference>
<evidence type="ECO:0000313" key="6">
    <source>
        <dbReference type="Proteomes" id="UP000002484"/>
    </source>
</evidence>
<dbReference type="PANTHER" id="PTHR16305">
    <property type="entry name" value="TESTICULAR SOLUBLE ADENYLYL CYCLASE"/>
    <property type="match status" value="1"/>
</dbReference>
<feature type="region of interest" description="Disordered" evidence="3">
    <location>
        <begin position="119"/>
        <end position="166"/>
    </location>
</feature>
<dbReference type="STRING" id="298654.FraEuI1c_5885"/>
<evidence type="ECO:0000256" key="1">
    <source>
        <dbReference type="ARBA" id="ARBA00022741"/>
    </source>
</evidence>
<evidence type="ECO:0000259" key="4">
    <source>
        <dbReference type="SMART" id="SM00421"/>
    </source>
</evidence>
<dbReference type="SUPFAM" id="SSF46894">
    <property type="entry name" value="C-terminal effector domain of the bipartite response regulators"/>
    <property type="match status" value="1"/>
</dbReference>
<dbReference type="InParanoid" id="E3IYC4"/>
<dbReference type="Gene3D" id="1.25.40.10">
    <property type="entry name" value="Tetratricopeptide repeat domain"/>
    <property type="match status" value="1"/>
</dbReference>
<dbReference type="KEGG" id="fri:FraEuI1c_5885"/>
<organism evidence="5 6">
    <name type="scientific">Pseudofrankia inefficax (strain DSM 45817 / CECT 9037 / DDB 130130 / EuI1c)</name>
    <name type="common">Frankia inefficax</name>
    <dbReference type="NCBI Taxonomy" id="298654"/>
    <lineage>
        <taxon>Bacteria</taxon>
        <taxon>Bacillati</taxon>
        <taxon>Actinomycetota</taxon>
        <taxon>Actinomycetes</taxon>
        <taxon>Frankiales</taxon>
        <taxon>Frankiaceae</taxon>
        <taxon>Pseudofrankia</taxon>
    </lineage>
</organism>
<dbReference type="GO" id="GO:0006355">
    <property type="term" value="P:regulation of DNA-templated transcription"/>
    <property type="evidence" value="ECO:0007669"/>
    <property type="project" value="InterPro"/>
</dbReference>
<dbReference type="InterPro" id="IPR036388">
    <property type="entry name" value="WH-like_DNA-bd_sf"/>
</dbReference>
<feature type="region of interest" description="Disordered" evidence="3">
    <location>
        <begin position="53"/>
        <end position="82"/>
    </location>
</feature>
<protein>
    <submittedName>
        <fullName evidence="5">Regulatory protein LuxR</fullName>
    </submittedName>
</protein>
<sequence>MVRFVGRGSELDRLSAQYAAAVVSGLRCVLVEGQAGIGKTTLLDQFLARLPTGGGGSDGTAGPGGPGGPDGPGGSGGPAVSVPPVIARVEAADSVRSHDLDLANRLLAVLTAAAEQATPGLRVDPATPKPPPEATATPASDAAPQTDTAPQTDAALEPDADPGADAPIEADADIAAAERIRQTGELLLGAAARRCAAGPLVIRIDDVHWCDAPSLRAVHYLLLHGARLPLLLVVAGRKHDSPWLDGVRRRAEVAGAVLDLAGFGEDELAELCAATGRPPLPPRRSRSLVEATSGNPLWITKWLAAHGDSDAVATGGGPVSAVGQAVVGALRAPESLGSLVARDLASCPPAGRQLAAAVAVLGRTARLADLAAIAGIADPAGALAEAVRHDLVDTVGQPPALRVSPPHALVRAVIYHAIDLPRRSALHLAVAEAATDRATALEHRAAAALTPDGGLADELIKLATTEATTGRYVRAADHLLLAAPLTPDPAQAHTLRLDAAMSFLQAGERAEAAAILAQDDRDGAEADGGRAGDDSPRRRYVRAHLDLLANRAEQGVLGFMASWETASAAGDAETAAQSAAWLAQAFIPAGFYDEAGLWAARAFDERSAPSPLRAQGLALLAASRTASTGDGGRALAELTAGEGALDPTPHTSAALRIGRGVVRLWSGDLPGAAADLDPVTYAPDTAMHLRLLAMTHFAEATFRAGRWAEALACGQDAVALAESAGHIWVLPFVYANAALVPAARGDAAAAGRLLARAAELDGDGVPAMWAYHATATAHLAAALDDPARVVEACARVETLANPAGALAPGVFEWRHLFVEALVRLRRFDEAASELARLEDEAGQRGSAVTLAVAARARGLLAAGQRRLDEAVALFERSAREAAALGMPYDAAQATLRAGEIHRRQRRTRRAADALTDALGAFEALGATTYARRCRELLTVVTGPAASGTRRPASAPAQSSSPPTAGWEPAMAGRTGEVVPGQRALTDRERALLVCILRGDDFEAIARELYLSRGHAENLARELYRMHGVSSRAELAGLYLGLRDPAAVALVLPDPGATGSGQPAPGQ</sequence>
<name>E3IYC4_PSEI1</name>
<keyword evidence="1" id="KW-0547">Nucleotide-binding</keyword>
<accession>E3IYC4</accession>
<reference evidence="5 6" key="1">
    <citation type="submission" date="2010-10" db="EMBL/GenBank/DDBJ databases">
        <title>Complete sequence of Frankia sp. EuI1c.</title>
        <authorList>
            <consortium name="US DOE Joint Genome Institute"/>
            <person name="Lucas S."/>
            <person name="Copeland A."/>
            <person name="Lapidus A."/>
            <person name="Cheng J.-F."/>
            <person name="Bruce D."/>
            <person name="Goodwin L."/>
            <person name="Pitluck S."/>
            <person name="Chertkov O."/>
            <person name="Detter J.C."/>
            <person name="Han C."/>
            <person name="Tapia R."/>
            <person name="Land M."/>
            <person name="Hauser L."/>
            <person name="Jeffries C."/>
            <person name="Kyrpides N."/>
            <person name="Ivanova N."/>
            <person name="Mikhailova N."/>
            <person name="Beauchemin N."/>
            <person name="Sen A."/>
            <person name="Sur S.A."/>
            <person name="Gtari M."/>
            <person name="Wall L."/>
            <person name="Tisa L."/>
            <person name="Woyke T."/>
        </authorList>
    </citation>
    <scope>NUCLEOTIDE SEQUENCE [LARGE SCALE GENOMIC DNA]</scope>
    <source>
        <strain evidence="6">DSM 45817 / CECT 9037 / EuI1c</strain>
    </source>
</reference>
<evidence type="ECO:0000256" key="3">
    <source>
        <dbReference type="SAM" id="MobiDB-lite"/>
    </source>
</evidence>
<feature type="compositionally biased region" description="Low complexity" evidence="3">
    <location>
        <begin position="951"/>
        <end position="964"/>
    </location>
</feature>
<feature type="compositionally biased region" description="Acidic residues" evidence="3">
    <location>
        <begin position="156"/>
        <end position="166"/>
    </location>
</feature>
<feature type="compositionally biased region" description="Basic and acidic residues" evidence="3">
    <location>
        <begin position="518"/>
        <end position="536"/>
    </location>
</feature>
<dbReference type="HOGENOM" id="CLU_006850_1_1_11"/>
<dbReference type="EMBL" id="CP002299">
    <property type="protein sequence ID" value="ADP83869.1"/>
    <property type="molecule type" value="Genomic_DNA"/>
</dbReference>
<feature type="region of interest" description="Disordered" evidence="3">
    <location>
        <begin position="944"/>
        <end position="971"/>
    </location>
</feature>
<gene>
    <name evidence="5" type="ordered locus">FraEuI1c_5885</name>
</gene>
<dbReference type="OrthoDB" id="134933at2"/>
<feature type="compositionally biased region" description="Low complexity" evidence="3">
    <location>
        <begin position="134"/>
        <end position="155"/>
    </location>
</feature>
<dbReference type="GO" id="GO:0003677">
    <property type="term" value="F:DNA binding"/>
    <property type="evidence" value="ECO:0007669"/>
    <property type="project" value="InterPro"/>
</dbReference>
<keyword evidence="6" id="KW-1185">Reference proteome</keyword>
<feature type="compositionally biased region" description="Gly residues" evidence="3">
    <location>
        <begin position="53"/>
        <end position="77"/>
    </location>
</feature>
<dbReference type="GO" id="GO:0005737">
    <property type="term" value="C:cytoplasm"/>
    <property type="evidence" value="ECO:0007669"/>
    <property type="project" value="TreeGrafter"/>
</dbReference>
<dbReference type="InterPro" id="IPR011990">
    <property type="entry name" value="TPR-like_helical_dom_sf"/>
</dbReference>
<proteinExistence type="predicted"/>
<dbReference type="Proteomes" id="UP000002484">
    <property type="component" value="Chromosome"/>
</dbReference>
<dbReference type="SUPFAM" id="SSF52540">
    <property type="entry name" value="P-loop containing nucleoside triphosphate hydrolases"/>
    <property type="match status" value="1"/>
</dbReference>
<dbReference type="eggNOG" id="COG2909">
    <property type="taxonomic scope" value="Bacteria"/>
</dbReference>
<feature type="region of interest" description="Disordered" evidence="3">
    <location>
        <begin position="517"/>
        <end position="536"/>
    </location>
</feature>
<dbReference type="RefSeq" id="WP_013426987.1">
    <property type="nucleotide sequence ID" value="NC_014666.1"/>
</dbReference>
<dbReference type="SMART" id="SM00421">
    <property type="entry name" value="HTH_LUXR"/>
    <property type="match status" value="1"/>
</dbReference>
<keyword evidence="2" id="KW-0067">ATP-binding</keyword>
<dbReference type="PANTHER" id="PTHR16305:SF35">
    <property type="entry name" value="TRANSCRIPTIONAL ACTIVATOR DOMAIN"/>
    <property type="match status" value="1"/>
</dbReference>